<evidence type="ECO:0000259" key="6">
    <source>
        <dbReference type="PROSITE" id="PS50977"/>
    </source>
</evidence>
<organism evidence="7 8">
    <name type="scientific">Gordonia asplenii</name>
    <dbReference type="NCBI Taxonomy" id="2725283"/>
    <lineage>
        <taxon>Bacteria</taxon>
        <taxon>Bacillati</taxon>
        <taxon>Actinomycetota</taxon>
        <taxon>Actinomycetes</taxon>
        <taxon>Mycobacteriales</taxon>
        <taxon>Gordoniaceae</taxon>
        <taxon>Gordonia</taxon>
    </lineage>
</organism>
<evidence type="ECO:0000256" key="3">
    <source>
        <dbReference type="ARBA" id="ARBA00023163"/>
    </source>
</evidence>
<keyword evidence="1" id="KW-0805">Transcription regulation</keyword>
<dbReference type="AlphaFoldDB" id="A0A848KVR1"/>
<reference evidence="7 8" key="1">
    <citation type="submission" date="2020-04" db="EMBL/GenBank/DDBJ databases">
        <title>Gordonia sp. nov. TBRC 11910.</title>
        <authorList>
            <person name="Suriyachadkun C."/>
        </authorList>
    </citation>
    <scope>NUCLEOTIDE SEQUENCE [LARGE SCALE GENOMIC DNA]</scope>
    <source>
        <strain evidence="7 8">TBRC 11910</strain>
    </source>
</reference>
<evidence type="ECO:0000313" key="8">
    <source>
        <dbReference type="Proteomes" id="UP000550729"/>
    </source>
</evidence>
<dbReference type="InterPro" id="IPR009057">
    <property type="entry name" value="Homeodomain-like_sf"/>
</dbReference>
<dbReference type="SUPFAM" id="SSF46689">
    <property type="entry name" value="Homeodomain-like"/>
    <property type="match status" value="1"/>
</dbReference>
<sequence length="209" mass="22534">MPVSKSSSRPTVGRRERNKQEKFDRIMAAATTLFADHGVNDVTTQQIADLADIGTGTLFLYARTKGELLLMVQNSKYARALEAGEADSANIDDPVGAIMAVLRPIVECNRSQVENGRTYLQEVVFGNPQEQHHAAALRIVAQTAQILADVFQRTGVAGGEEATVLTDLVQARMFLVMAVSGPDVAVGDVVGEIARSVEVLIDSRRRSGP</sequence>
<dbReference type="Gene3D" id="1.10.357.10">
    <property type="entry name" value="Tetracycline Repressor, domain 2"/>
    <property type="match status" value="1"/>
</dbReference>
<dbReference type="GO" id="GO:0003700">
    <property type="term" value="F:DNA-binding transcription factor activity"/>
    <property type="evidence" value="ECO:0007669"/>
    <property type="project" value="TreeGrafter"/>
</dbReference>
<dbReference type="PROSITE" id="PS50977">
    <property type="entry name" value="HTH_TETR_2"/>
    <property type="match status" value="1"/>
</dbReference>
<dbReference type="InterPro" id="IPR050109">
    <property type="entry name" value="HTH-type_TetR-like_transc_reg"/>
</dbReference>
<dbReference type="InterPro" id="IPR001647">
    <property type="entry name" value="HTH_TetR"/>
</dbReference>
<comment type="caution">
    <text evidence="7">The sequence shown here is derived from an EMBL/GenBank/DDBJ whole genome shotgun (WGS) entry which is preliminary data.</text>
</comment>
<evidence type="ECO:0000313" key="7">
    <source>
        <dbReference type="EMBL" id="NMO02756.1"/>
    </source>
</evidence>
<protein>
    <submittedName>
        <fullName evidence="7">TetR/AcrR family transcriptional regulator</fullName>
    </submittedName>
</protein>
<dbReference type="EMBL" id="JABBNB010000016">
    <property type="protein sequence ID" value="NMO02756.1"/>
    <property type="molecule type" value="Genomic_DNA"/>
</dbReference>
<keyword evidence="3" id="KW-0804">Transcription</keyword>
<evidence type="ECO:0000256" key="2">
    <source>
        <dbReference type="ARBA" id="ARBA00023125"/>
    </source>
</evidence>
<evidence type="ECO:0000256" key="1">
    <source>
        <dbReference type="ARBA" id="ARBA00023015"/>
    </source>
</evidence>
<feature type="DNA-binding region" description="H-T-H motif" evidence="4">
    <location>
        <begin position="43"/>
        <end position="62"/>
    </location>
</feature>
<feature type="compositionally biased region" description="Polar residues" evidence="5">
    <location>
        <begin position="1"/>
        <end position="10"/>
    </location>
</feature>
<accession>A0A848KVR1</accession>
<keyword evidence="8" id="KW-1185">Reference proteome</keyword>
<keyword evidence="2 4" id="KW-0238">DNA-binding</keyword>
<dbReference type="PANTHER" id="PTHR30055">
    <property type="entry name" value="HTH-TYPE TRANSCRIPTIONAL REGULATOR RUTR"/>
    <property type="match status" value="1"/>
</dbReference>
<name>A0A848KVR1_9ACTN</name>
<gene>
    <name evidence="7" type="ORF">HH308_16200</name>
</gene>
<proteinExistence type="predicted"/>
<dbReference type="GO" id="GO:0000976">
    <property type="term" value="F:transcription cis-regulatory region binding"/>
    <property type="evidence" value="ECO:0007669"/>
    <property type="project" value="TreeGrafter"/>
</dbReference>
<dbReference type="Proteomes" id="UP000550729">
    <property type="component" value="Unassembled WGS sequence"/>
</dbReference>
<feature type="region of interest" description="Disordered" evidence="5">
    <location>
        <begin position="1"/>
        <end position="20"/>
    </location>
</feature>
<evidence type="ECO:0000256" key="4">
    <source>
        <dbReference type="PROSITE-ProRule" id="PRU00335"/>
    </source>
</evidence>
<dbReference type="RefSeq" id="WP_170195264.1">
    <property type="nucleotide sequence ID" value="NZ_JABBNB010000016.1"/>
</dbReference>
<evidence type="ECO:0000256" key="5">
    <source>
        <dbReference type="SAM" id="MobiDB-lite"/>
    </source>
</evidence>
<dbReference type="Pfam" id="PF00440">
    <property type="entry name" value="TetR_N"/>
    <property type="match status" value="1"/>
</dbReference>
<dbReference type="PANTHER" id="PTHR30055:SF234">
    <property type="entry name" value="HTH-TYPE TRANSCRIPTIONAL REGULATOR BETI"/>
    <property type="match status" value="1"/>
</dbReference>
<feature type="domain" description="HTH tetR-type" evidence="6">
    <location>
        <begin position="20"/>
        <end position="80"/>
    </location>
</feature>